<dbReference type="EnsemblFungi" id="EJT69129">
    <property type="protein sequence ID" value="EJT69129"/>
    <property type="gene ID" value="GGTG_13238"/>
</dbReference>
<dbReference type="Pfam" id="PF14479">
    <property type="entry name" value="HeLo"/>
    <property type="match status" value="1"/>
</dbReference>
<keyword evidence="5" id="KW-1185">Reference proteome</keyword>
<dbReference type="GeneID" id="20353696"/>
<accession>J3PIB0</accession>
<dbReference type="AlphaFoldDB" id="J3PIB0"/>
<name>J3PIB0_GAET3</name>
<reference evidence="4" key="5">
    <citation type="submission" date="2018-04" db="UniProtKB">
        <authorList>
            <consortium name="EnsemblFungi"/>
        </authorList>
    </citation>
    <scope>IDENTIFICATION</scope>
    <source>
        <strain evidence="4">R3-111a-1</strain>
    </source>
</reference>
<gene>
    <name evidence="4" type="primary">20353696</name>
    <name evidence="3" type="ORF">GGTG_13238</name>
</gene>
<evidence type="ECO:0000256" key="1">
    <source>
        <dbReference type="SAM" id="MobiDB-lite"/>
    </source>
</evidence>
<dbReference type="PANTHER" id="PTHR37542">
    <property type="entry name" value="HELO DOMAIN-CONTAINING PROTEIN-RELATED"/>
    <property type="match status" value="1"/>
</dbReference>
<dbReference type="PANTHER" id="PTHR37542:SF3">
    <property type="entry name" value="PRION-INHIBITION AND PROPAGATION HELO DOMAIN-CONTAINING PROTEIN"/>
    <property type="match status" value="1"/>
</dbReference>
<evidence type="ECO:0000313" key="3">
    <source>
        <dbReference type="EMBL" id="EJT69129.1"/>
    </source>
</evidence>
<dbReference type="InterPro" id="IPR038305">
    <property type="entry name" value="HeLo_sf"/>
</dbReference>
<evidence type="ECO:0000313" key="5">
    <source>
        <dbReference type="Proteomes" id="UP000006039"/>
    </source>
</evidence>
<dbReference type="Gene3D" id="1.20.120.1020">
    <property type="entry name" value="Prion-inhibition and propagation, HeLo domain"/>
    <property type="match status" value="1"/>
</dbReference>
<reference evidence="4" key="4">
    <citation type="journal article" date="2015" name="G3 (Bethesda)">
        <title>Genome sequences of three phytopathogenic species of the Magnaporthaceae family of fungi.</title>
        <authorList>
            <person name="Okagaki L.H."/>
            <person name="Nunes C.C."/>
            <person name="Sailsbery J."/>
            <person name="Clay B."/>
            <person name="Brown D."/>
            <person name="John T."/>
            <person name="Oh Y."/>
            <person name="Young N."/>
            <person name="Fitzgerald M."/>
            <person name="Haas B.J."/>
            <person name="Zeng Q."/>
            <person name="Young S."/>
            <person name="Adiconis X."/>
            <person name="Fan L."/>
            <person name="Levin J.Z."/>
            <person name="Mitchell T.K."/>
            <person name="Okubara P.A."/>
            <person name="Farman M.L."/>
            <person name="Kohn L.M."/>
            <person name="Birren B."/>
            <person name="Ma L.-J."/>
            <person name="Dean R.A."/>
        </authorList>
    </citation>
    <scope>NUCLEOTIDE SEQUENCE</scope>
    <source>
        <strain evidence="4">R3-111a-1</strain>
    </source>
</reference>
<reference evidence="3" key="2">
    <citation type="submission" date="2010-07" db="EMBL/GenBank/DDBJ databases">
        <authorList>
            <consortium name="The Broad Institute Genome Sequencing Platform"/>
            <consortium name="Broad Institute Genome Sequencing Center for Infectious Disease"/>
            <person name="Ma L.-J."/>
            <person name="Dead R."/>
            <person name="Young S."/>
            <person name="Zeng Q."/>
            <person name="Koehrsen M."/>
            <person name="Alvarado L."/>
            <person name="Berlin A."/>
            <person name="Chapman S.B."/>
            <person name="Chen Z."/>
            <person name="Freedman E."/>
            <person name="Gellesch M."/>
            <person name="Goldberg J."/>
            <person name="Griggs A."/>
            <person name="Gujja S."/>
            <person name="Heilman E.R."/>
            <person name="Heiman D."/>
            <person name="Hepburn T."/>
            <person name="Howarth C."/>
            <person name="Jen D."/>
            <person name="Larson L."/>
            <person name="Mehta T."/>
            <person name="Neiman D."/>
            <person name="Pearson M."/>
            <person name="Roberts A."/>
            <person name="Saif S."/>
            <person name="Shea T."/>
            <person name="Shenoy N."/>
            <person name="Sisk P."/>
            <person name="Stolte C."/>
            <person name="Sykes S."/>
            <person name="Walk T."/>
            <person name="White J."/>
            <person name="Yandava C."/>
            <person name="Haas B."/>
            <person name="Nusbaum C."/>
            <person name="Birren B."/>
        </authorList>
    </citation>
    <scope>NUCLEOTIDE SEQUENCE</scope>
    <source>
        <strain evidence="3">R3-111a-1</strain>
    </source>
</reference>
<sequence length="269" mass="30024">MAGAEVIQAASGLAGLFNTAITWFDYILVAKQAAPRLQSLLVKLDNAQLRLTRWGKAVGIAGPGVEDEDSMKGSGSFELDDEQEQQAIQTFLAVADLFKECQKLCDSERNSKSEDEPTQNEIRPFDPASERWNPMHRYLHVKMQGIVNGRKNKVSVAQRIKFAFYQKKHLEHFIKDINGHIDNLYSIYDPPADKQGELGKAELVEILEIVKELGAASDHDSVIRSAVQNILKQENNDTTYNIRGGTTQNIGNHQSGQYTMHVGLARNSK</sequence>
<feature type="domain" description="Prion-inhibition and propagation HeLo" evidence="2">
    <location>
        <begin position="9"/>
        <end position="207"/>
    </location>
</feature>
<dbReference type="RefSeq" id="XP_009229408.1">
    <property type="nucleotide sequence ID" value="XM_009231144.1"/>
</dbReference>
<dbReference type="STRING" id="644352.J3PIB0"/>
<proteinExistence type="predicted"/>
<dbReference type="EMBL" id="GL385405">
    <property type="protein sequence ID" value="EJT69129.1"/>
    <property type="molecule type" value="Genomic_DNA"/>
</dbReference>
<reference evidence="3" key="3">
    <citation type="submission" date="2010-09" db="EMBL/GenBank/DDBJ databases">
        <title>Annotation of Gaeumannomyces graminis var. tritici R3-111a-1.</title>
        <authorList>
            <consortium name="The Broad Institute Genome Sequencing Platform"/>
            <person name="Ma L.-J."/>
            <person name="Dead R."/>
            <person name="Young S.K."/>
            <person name="Zeng Q."/>
            <person name="Gargeya S."/>
            <person name="Fitzgerald M."/>
            <person name="Haas B."/>
            <person name="Abouelleil A."/>
            <person name="Alvarado L."/>
            <person name="Arachchi H.M."/>
            <person name="Berlin A."/>
            <person name="Brown A."/>
            <person name="Chapman S.B."/>
            <person name="Chen Z."/>
            <person name="Dunbar C."/>
            <person name="Freedman E."/>
            <person name="Gearin G."/>
            <person name="Gellesch M."/>
            <person name="Goldberg J."/>
            <person name="Griggs A."/>
            <person name="Gujja S."/>
            <person name="Heiman D."/>
            <person name="Howarth C."/>
            <person name="Larson L."/>
            <person name="Lui A."/>
            <person name="MacDonald P.J.P."/>
            <person name="Mehta T."/>
            <person name="Montmayeur A."/>
            <person name="Murphy C."/>
            <person name="Neiman D."/>
            <person name="Pearson M."/>
            <person name="Priest M."/>
            <person name="Roberts A."/>
            <person name="Saif S."/>
            <person name="Shea T."/>
            <person name="Shenoy N."/>
            <person name="Sisk P."/>
            <person name="Stolte C."/>
            <person name="Sykes S."/>
            <person name="Yandava C."/>
            <person name="Wortman J."/>
            <person name="Nusbaum C."/>
            <person name="Birren B."/>
        </authorList>
    </citation>
    <scope>NUCLEOTIDE SEQUENCE</scope>
    <source>
        <strain evidence="3">R3-111a-1</strain>
    </source>
</reference>
<organism evidence="3">
    <name type="scientific">Gaeumannomyces tritici (strain R3-111a-1)</name>
    <name type="common">Wheat and barley take-all root rot fungus</name>
    <name type="synonym">Gaeumannomyces graminis var. tritici</name>
    <dbReference type="NCBI Taxonomy" id="644352"/>
    <lineage>
        <taxon>Eukaryota</taxon>
        <taxon>Fungi</taxon>
        <taxon>Dikarya</taxon>
        <taxon>Ascomycota</taxon>
        <taxon>Pezizomycotina</taxon>
        <taxon>Sordariomycetes</taxon>
        <taxon>Sordariomycetidae</taxon>
        <taxon>Magnaporthales</taxon>
        <taxon>Magnaporthaceae</taxon>
        <taxon>Gaeumannomyces</taxon>
    </lineage>
</organism>
<dbReference type="HOGENOM" id="CLU_058675_0_0_1"/>
<evidence type="ECO:0000313" key="4">
    <source>
        <dbReference type="EnsemblFungi" id="EJT69129"/>
    </source>
</evidence>
<reference evidence="5" key="1">
    <citation type="submission" date="2010-07" db="EMBL/GenBank/DDBJ databases">
        <title>The genome sequence of Gaeumannomyces graminis var. tritici strain R3-111a-1.</title>
        <authorList>
            <consortium name="The Broad Institute Genome Sequencing Platform"/>
            <person name="Ma L.-J."/>
            <person name="Dead R."/>
            <person name="Young S."/>
            <person name="Zeng Q."/>
            <person name="Koehrsen M."/>
            <person name="Alvarado L."/>
            <person name="Berlin A."/>
            <person name="Chapman S.B."/>
            <person name="Chen Z."/>
            <person name="Freedman E."/>
            <person name="Gellesch M."/>
            <person name="Goldberg J."/>
            <person name="Griggs A."/>
            <person name="Gujja S."/>
            <person name="Heilman E.R."/>
            <person name="Heiman D."/>
            <person name="Hepburn T."/>
            <person name="Howarth C."/>
            <person name="Jen D."/>
            <person name="Larson L."/>
            <person name="Mehta T."/>
            <person name="Neiman D."/>
            <person name="Pearson M."/>
            <person name="Roberts A."/>
            <person name="Saif S."/>
            <person name="Shea T."/>
            <person name="Shenoy N."/>
            <person name="Sisk P."/>
            <person name="Stolte C."/>
            <person name="Sykes S."/>
            <person name="Walk T."/>
            <person name="White J."/>
            <person name="Yandava C."/>
            <person name="Haas B."/>
            <person name="Nusbaum C."/>
            <person name="Birren B."/>
        </authorList>
    </citation>
    <scope>NUCLEOTIDE SEQUENCE [LARGE SCALE GENOMIC DNA]</scope>
    <source>
        <strain evidence="5">R3-111a-1</strain>
    </source>
</reference>
<feature type="region of interest" description="Disordered" evidence="1">
    <location>
        <begin position="108"/>
        <end position="129"/>
    </location>
</feature>
<evidence type="ECO:0000259" key="2">
    <source>
        <dbReference type="Pfam" id="PF14479"/>
    </source>
</evidence>
<protein>
    <recommendedName>
        <fullName evidence="2">Prion-inhibition and propagation HeLo domain-containing protein</fullName>
    </recommendedName>
</protein>
<dbReference type="OrthoDB" id="20872at2759"/>
<dbReference type="eggNOG" id="ENOG502TBGU">
    <property type="taxonomic scope" value="Eukaryota"/>
</dbReference>
<dbReference type="VEuPathDB" id="FungiDB:GGTG_13238"/>
<dbReference type="Proteomes" id="UP000006039">
    <property type="component" value="Unassembled WGS sequence"/>
</dbReference>
<dbReference type="InterPro" id="IPR029498">
    <property type="entry name" value="HeLo_dom"/>
</dbReference>